<dbReference type="PANTHER" id="PTHR43490:SF98">
    <property type="entry name" value="OS02G0640600 PROTEIN"/>
    <property type="match status" value="1"/>
</dbReference>
<dbReference type="Pfam" id="PF00106">
    <property type="entry name" value="adh_short"/>
    <property type="match status" value="1"/>
</dbReference>
<comment type="caution">
    <text evidence="5">The sequence shown here is derived from an EMBL/GenBank/DDBJ whole genome shotgun (WGS) entry which is preliminary data.</text>
</comment>
<organism evidence="5 6">
    <name type="scientific">Sesamum angolense</name>
    <dbReference type="NCBI Taxonomy" id="2727404"/>
    <lineage>
        <taxon>Eukaryota</taxon>
        <taxon>Viridiplantae</taxon>
        <taxon>Streptophyta</taxon>
        <taxon>Embryophyta</taxon>
        <taxon>Tracheophyta</taxon>
        <taxon>Spermatophyta</taxon>
        <taxon>Magnoliopsida</taxon>
        <taxon>eudicotyledons</taxon>
        <taxon>Gunneridae</taxon>
        <taxon>Pentapetalae</taxon>
        <taxon>asterids</taxon>
        <taxon>lamiids</taxon>
        <taxon>Lamiales</taxon>
        <taxon>Pedaliaceae</taxon>
        <taxon>Sesamum</taxon>
    </lineage>
</organism>
<name>A0AAE1XG76_9LAMI</name>
<dbReference type="Gene3D" id="3.40.50.720">
    <property type="entry name" value="NAD(P)-binding Rossmann-like Domain"/>
    <property type="match status" value="2"/>
</dbReference>
<reference evidence="5" key="2">
    <citation type="journal article" date="2024" name="Plant">
        <title>Genomic evolution and insights into agronomic trait innovations of Sesamum species.</title>
        <authorList>
            <person name="Miao H."/>
            <person name="Wang L."/>
            <person name="Qu L."/>
            <person name="Liu H."/>
            <person name="Sun Y."/>
            <person name="Le M."/>
            <person name="Wang Q."/>
            <person name="Wei S."/>
            <person name="Zheng Y."/>
            <person name="Lin W."/>
            <person name="Duan Y."/>
            <person name="Cao H."/>
            <person name="Xiong S."/>
            <person name="Wang X."/>
            <person name="Wei L."/>
            <person name="Li C."/>
            <person name="Ma Q."/>
            <person name="Ju M."/>
            <person name="Zhao R."/>
            <person name="Li G."/>
            <person name="Mu C."/>
            <person name="Tian Q."/>
            <person name="Mei H."/>
            <person name="Zhang T."/>
            <person name="Gao T."/>
            <person name="Zhang H."/>
        </authorList>
    </citation>
    <scope>NUCLEOTIDE SEQUENCE</scope>
    <source>
        <tissue evidence="5">Leaf</tissue>
    </source>
</reference>
<dbReference type="SUPFAM" id="SSF51735">
    <property type="entry name" value="NAD(P)-binding Rossmann-fold domains"/>
    <property type="match status" value="1"/>
</dbReference>
<dbReference type="InterPro" id="IPR002347">
    <property type="entry name" value="SDR_fam"/>
</dbReference>
<evidence type="ECO:0000256" key="3">
    <source>
        <dbReference type="ARBA" id="ARBA00023002"/>
    </source>
</evidence>
<keyword evidence="6" id="KW-1185">Reference proteome</keyword>
<evidence type="ECO:0000256" key="2">
    <source>
        <dbReference type="ARBA" id="ARBA00022857"/>
    </source>
</evidence>
<dbReference type="GO" id="GO:0016491">
    <property type="term" value="F:oxidoreductase activity"/>
    <property type="evidence" value="ECO:0007669"/>
    <property type="project" value="UniProtKB-KW"/>
</dbReference>
<dbReference type="PRINTS" id="PR00081">
    <property type="entry name" value="GDHRDH"/>
</dbReference>
<dbReference type="InterPro" id="IPR036291">
    <property type="entry name" value="NAD(P)-bd_dom_sf"/>
</dbReference>
<comment type="similarity">
    <text evidence="1 4">Belongs to the short-chain dehydrogenases/reductases (SDR) family.</text>
</comment>
<dbReference type="GO" id="GO:0016020">
    <property type="term" value="C:membrane"/>
    <property type="evidence" value="ECO:0007669"/>
    <property type="project" value="TreeGrafter"/>
</dbReference>
<dbReference type="Pfam" id="PF13561">
    <property type="entry name" value="adh_short_C2"/>
    <property type="match status" value="1"/>
</dbReference>
<dbReference type="Proteomes" id="UP001289374">
    <property type="component" value="Unassembled WGS sequence"/>
</dbReference>
<proteinExistence type="inferred from homology"/>
<keyword evidence="2" id="KW-0521">NADP</keyword>
<accession>A0AAE1XG76</accession>
<dbReference type="PRINTS" id="PR00080">
    <property type="entry name" value="SDRFAMILY"/>
</dbReference>
<reference evidence="5" key="1">
    <citation type="submission" date="2020-06" db="EMBL/GenBank/DDBJ databases">
        <authorList>
            <person name="Li T."/>
            <person name="Hu X."/>
            <person name="Zhang T."/>
            <person name="Song X."/>
            <person name="Zhang H."/>
            <person name="Dai N."/>
            <person name="Sheng W."/>
            <person name="Hou X."/>
            <person name="Wei L."/>
        </authorList>
    </citation>
    <scope>NUCLEOTIDE SEQUENCE</scope>
    <source>
        <strain evidence="5">K16</strain>
        <tissue evidence="5">Leaf</tissue>
    </source>
</reference>
<evidence type="ECO:0000256" key="1">
    <source>
        <dbReference type="ARBA" id="ARBA00006484"/>
    </source>
</evidence>
<dbReference type="EMBL" id="JACGWL010000001">
    <property type="protein sequence ID" value="KAK4411356.1"/>
    <property type="molecule type" value="Genomic_DNA"/>
</dbReference>
<protein>
    <submittedName>
        <fullName evidence="5">(+)-neomenthol dehydrogenase</fullName>
    </submittedName>
</protein>
<evidence type="ECO:0000313" key="6">
    <source>
        <dbReference type="Proteomes" id="UP001289374"/>
    </source>
</evidence>
<gene>
    <name evidence="5" type="ORF">Sango_0208600</name>
</gene>
<evidence type="ECO:0000313" key="5">
    <source>
        <dbReference type="EMBL" id="KAK4411356.1"/>
    </source>
</evidence>
<keyword evidence="3" id="KW-0560">Oxidoreductase</keyword>
<sequence>MIFWNKLSFGGYLFSMTMLVMVRCCYRGKQRDWIRYLRAVGNSKHYQVLLPSLNSSSPNLASLISWYAVYRSNKGIGFEVCRQLAAQGITVVLTARDEKRGLEAVEKLKASSLSGAVIFHQLDVADSATVASLAEFIKSQFGKLDILVNNAGVSGLTIDRESLKASPGAASETEGSKTNLSEIKMIQTYDLAAECLEINYYGAKRATEALLPLLQLSDSPRIVNVTSSLGKLEVNNAGVSGVAVESESLKPSPATGESKSNLSEIKLTQTFELVAECLEINYYGAKRTTEALLPLLQLSDSPRIVNVSSSLGKLENIPDEWVKGVLSDAENLTEEKIDQVLNEFLKDFKEGSLEAKGWPKYNGAYVLSKAALIAYTRILAKKYPSFRINSACPGYVNTDINFHTGHLTVEEGAERVVWVALLPDDGPSGCFIENKEVSSF</sequence>
<evidence type="ECO:0000256" key="4">
    <source>
        <dbReference type="RuleBase" id="RU000363"/>
    </source>
</evidence>
<dbReference type="AlphaFoldDB" id="A0AAE1XG76"/>
<dbReference type="PANTHER" id="PTHR43490">
    <property type="entry name" value="(+)-NEOMENTHOL DEHYDROGENASE"/>
    <property type="match status" value="1"/>
</dbReference>